<dbReference type="Gene3D" id="1.20.1160.11">
    <property type="entry name" value="Paired amphipathic helix"/>
    <property type="match status" value="2"/>
</dbReference>
<dbReference type="OMA" id="DFANCET"/>
<dbReference type="Pfam" id="PF02671">
    <property type="entry name" value="PAH"/>
    <property type="match status" value="2"/>
</dbReference>
<dbReference type="AlphaFoldDB" id="A0A2P6Q2K2"/>
<comment type="subcellular location">
    <subcellularLocation>
        <location evidence="1 4">Nucleus</location>
    </subcellularLocation>
</comment>
<dbReference type="Gramene" id="PRQ28418">
    <property type="protein sequence ID" value="PRQ28418"/>
    <property type="gene ID" value="RchiOBHm_Chr5g0002841"/>
</dbReference>
<evidence type="ECO:0000256" key="1">
    <source>
        <dbReference type="ARBA" id="ARBA00004123"/>
    </source>
</evidence>
<evidence type="ECO:0000256" key="3">
    <source>
        <dbReference type="ARBA" id="ARBA00023242"/>
    </source>
</evidence>
<dbReference type="InterPro" id="IPR039774">
    <property type="entry name" value="Sin3-like"/>
</dbReference>
<dbReference type="Proteomes" id="UP000238479">
    <property type="component" value="Chromosome 5"/>
</dbReference>
<evidence type="ECO:0000256" key="4">
    <source>
        <dbReference type="PROSITE-ProRule" id="PRU00810"/>
    </source>
</evidence>
<evidence type="ECO:0000313" key="7">
    <source>
        <dbReference type="Proteomes" id="UP000238479"/>
    </source>
</evidence>
<proteinExistence type="predicted"/>
<dbReference type="PANTHER" id="PTHR12346:SF55">
    <property type="entry name" value="PAIRED AMPHIPATHIC HELIX (PAH2) SUPERFAMILY PROTEIN"/>
    <property type="match status" value="1"/>
</dbReference>
<keyword evidence="7" id="KW-1185">Reference proteome</keyword>
<dbReference type="SUPFAM" id="SSF47762">
    <property type="entry name" value="PAH2 domain"/>
    <property type="match status" value="2"/>
</dbReference>
<dbReference type="PANTHER" id="PTHR12346">
    <property type="entry name" value="SIN3B-RELATED"/>
    <property type="match status" value="1"/>
</dbReference>
<accession>A0A2P6Q2K2</accession>
<dbReference type="Pfam" id="PF08295">
    <property type="entry name" value="Sin3_corepress"/>
    <property type="match status" value="1"/>
</dbReference>
<dbReference type="STRING" id="74649.A0A2P6Q2K2"/>
<protein>
    <submittedName>
        <fullName evidence="6">Putative transcription regulator Others family</fullName>
    </submittedName>
</protein>
<feature type="domain" description="Histone deacetylase interacting" evidence="5">
    <location>
        <begin position="248"/>
        <end position="344"/>
    </location>
</feature>
<dbReference type="EMBL" id="PDCK01000043">
    <property type="protein sequence ID" value="PRQ28418.1"/>
    <property type="molecule type" value="Genomic_DNA"/>
</dbReference>
<evidence type="ECO:0000313" key="6">
    <source>
        <dbReference type="EMBL" id="PRQ28418.1"/>
    </source>
</evidence>
<dbReference type="GO" id="GO:0003714">
    <property type="term" value="F:transcription corepressor activity"/>
    <property type="evidence" value="ECO:0007669"/>
    <property type="project" value="InterPro"/>
</dbReference>
<comment type="caution">
    <text evidence="6">The sequence shown here is derived from an EMBL/GenBank/DDBJ whole genome shotgun (WGS) entry which is preliminary data.</text>
</comment>
<organism evidence="6 7">
    <name type="scientific">Rosa chinensis</name>
    <name type="common">China rose</name>
    <dbReference type="NCBI Taxonomy" id="74649"/>
    <lineage>
        <taxon>Eukaryota</taxon>
        <taxon>Viridiplantae</taxon>
        <taxon>Streptophyta</taxon>
        <taxon>Embryophyta</taxon>
        <taxon>Tracheophyta</taxon>
        <taxon>Spermatophyta</taxon>
        <taxon>Magnoliopsida</taxon>
        <taxon>eudicotyledons</taxon>
        <taxon>Gunneridae</taxon>
        <taxon>Pentapetalae</taxon>
        <taxon>rosids</taxon>
        <taxon>fabids</taxon>
        <taxon>Rosales</taxon>
        <taxon>Rosaceae</taxon>
        <taxon>Rosoideae</taxon>
        <taxon>Rosoideae incertae sedis</taxon>
        <taxon>Rosa</taxon>
    </lineage>
</organism>
<keyword evidence="3 4" id="KW-0539">Nucleus</keyword>
<dbReference type="PROSITE" id="PS51477">
    <property type="entry name" value="PAH"/>
    <property type="match status" value="2"/>
</dbReference>
<dbReference type="InterPro" id="IPR003822">
    <property type="entry name" value="PAH"/>
</dbReference>
<dbReference type="GO" id="GO:0000785">
    <property type="term" value="C:chromatin"/>
    <property type="evidence" value="ECO:0007669"/>
    <property type="project" value="TreeGrafter"/>
</dbReference>
<dbReference type="SMART" id="SM00761">
    <property type="entry name" value="HDAC_interact"/>
    <property type="match status" value="1"/>
</dbReference>
<keyword evidence="2" id="KW-0678">Repressor</keyword>
<sequence length="414" mass="47972">MLRSDTVPFRHKEEYSSEPQMVNYEMLRLGGEILRKDNCIEYLKTLLNFNYYVYHHFVNLMKDFKPKGDDCIETLKQKVQDLFEGCPDLLLGFNNFLPMRHKINVPISIKVQTARKLPIVLSRKRKHDDDTSDVVDDAGSNDSKLQKVIGFVNKVRDRFRNDSEEGDDVFQSFLDIFLNYHCKSNKSSPNRNKLSPKKSGSTADEDELQIYKKVKALFDGHPDLIDEFTHFLPTVPLPSLFSVIDFANCETCTPSYRLLPESFPIPAATKRSKLASQVLNDRWICVPSTNSRGGGGGNTQQNMFGWEDKRFELDRKVNTVSSASKSIKKLLKKIEKDSPSEIYIEDHLTELNLKCIKRLYDEQGLNAMDELRNNIRGALPLLLNRLKQQEEELKQRRSFLNQKWAHHMKVFNCR</sequence>
<evidence type="ECO:0000259" key="5">
    <source>
        <dbReference type="SMART" id="SM00761"/>
    </source>
</evidence>
<dbReference type="GO" id="GO:0000118">
    <property type="term" value="C:histone deacetylase complex"/>
    <property type="evidence" value="ECO:0007669"/>
    <property type="project" value="TreeGrafter"/>
</dbReference>
<dbReference type="InterPro" id="IPR036600">
    <property type="entry name" value="PAH_sf"/>
</dbReference>
<evidence type="ECO:0000256" key="2">
    <source>
        <dbReference type="ARBA" id="ARBA00022491"/>
    </source>
</evidence>
<dbReference type="GO" id="GO:0000122">
    <property type="term" value="P:negative regulation of transcription by RNA polymerase II"/>
    <property type="evidence" value="ECO:0007669"/>
    <property type="project" value="TreeGrafter"/>
</dbReference>
<name>A0A2P6Q2K2_ROSCH</name>
<dbReference type="InterPro" id="IPR013194">
    <property type="entry name" value="HDAC_interact_dom"/>
</dbReference>
<gene>
    <name evidence="6" type="ORF">RchiOBHm_Chr5g0002841</name>
</gene>
<reference evidence="6 7" key="1">
    <citation type="journal article" date="2018" name="Nat. Genet.">
        <title>The Rosa genome provides new insights in the design of modern roses.</title>
        <authorList>
            <person name="Bendahmane M."/>
        </authorList>
    </citation>
    <scope>NUCLEOTIDE SEQUENCE [LARGE SCALE GENOMIC DNA]</scope>
    <source>
        <strain evidence="7">cv. Old Blush</strain>
    </source>
</reference>